<dbReference type="EMBL" id="CP048286">
    <property type="protein sequence ID" value="QHW33399.1"/>
    <property type="molecule type" value="Genomic_DNA"/>
</dbReference>
<keyword evidence="1" id="KW-0732">Signal</keyword>
<dbReference type="InterPro" id="IPR036582">
    <property type="entry name" value="Mao_N_sf"/>
</dbReference>
<evidence type="ECO:0000256" key="1">
    <source>
        <dbReference type="SAM" id="SignalP"/>
    </source>
</evidence>
<proteinExistence type="predicted"/>
<sequence length="307" mass="34094">MNMNKFTMAVVGATLLASSLAGGSSAIAAEKAKITKVDMPIKLLYNARQLPTDVQPESVNGTTLVPLRVVSDKLGGKLTLTGKNIRIVKGKSTLSLTIGASTASINGKTTRLAVPVKVVKGRTLVPLRVVSEGLGVAVEWDSILQFVWIGSKDVPNIRDIRQPVDFEPYLTYFNDSDFLAKSGMGIYERTYIVDASDLPYKDDVMTTYRMDLAHDQNNHLYLQTIVNTRASMAPSYYYLSKQKPVVAYGLNYLTKIPKKGIHFYYNDTSKIGGTLNSLKKYEYFDVRKGLIVNSKEMAKVMMKNPWR</sequence>
<gene>
    <name evidence="3" type="ORF">GZH47_23120</name>
</gene>
<dbReference type="Pfam" id="PF07833">
    <property type="entry name" value="Cu_amine_oxidN1"/>
    <property type="match status" value="1"/>
</dbReference>
<feature type="signal peptide" evidence="1">
    <location>
        <begin position="1"/>
        <end position="28"/>
    </location>
</feature>
<feature type="domain" description="Copper amine oxidase-like N-terminal" evidence="2">
    <location>
        <begin position="46"/>
        <end position="143"/>
    </location>
</feature>
<protein>
    <submittedName>
        <fullName evidence="3">Copper amine oxidase N-terminal domain-containing protein</fullName>
    </submittedName>
</protein>
<keyword evidence="4" id="KW-1185">Reference proteome</keyword>
<dbReference type="RefSeq" id="WP_162643390.1">
    <property type="nucleotide sequence ID" value="NZ_CP048286.1"/>
</dbReference>
<dbReference type="InterPro" id="IPR012854">
    <property type="entry name" value="Cu_amine_oxidase-like_N"/>
</dbReference>
<evidence type="ECO:0000313" key="4">
    <source>
        <dbReference type="Proteomes" id="UP000479114"/>
    </source>
</evidence>
<reference evidence="3 4" key="1">
    <citation type="submission" date="2020-02" db="EMBL/GenBank/DDBJ databases">
        <title>Paenibacillus sp. nov., isolated from rhizosphere soil of tomato.</title>
        <authorList>
            <person name="Weon H.-Y."/>
            <person name="Lee S.A."/>
        </authorList>
    </citation>
    <scope>NUCLEOTIDE SEQUENCE [LARGE SCALE GENOMIC DNA]</scope>
    <source>
        <strain evidence="3 4">14171R-81</strain>
    </source>
</reference>
<name>A0A6C0P4H8_9BACL</name>
<dbReference type="SUPFAM" id="SSF55383">
    <property type="entry name" value="Copper amine oxidase, domain N"/>
    <property type="match status" value="1"/>
</dbReference>
<organism evidence="3 4">
    <name type="scientific">Paenibacillus rhizovicinus</name>
    <dbReference type="NCBI Taxonomy" id="2704463"/>
    <lineage>
        <taxon>Bacteria</taxon>
        <taxon>Bacillati</taxon>
        <taxon>Bacillota</taxon>
        <taxon>Bacilli</taxon>
        <taxon>Bacillales</taxon>
        <taxon>Paenibacillaceae</taxon>
        <taxon>Paenibacillus</taxon>
    </lineage>
</organism>
<feature type="chain" id="PRO_5025572641" evidence="1">
    <location>
        <begin position="29"/>
        <end position="307"/>
    </location>
</feature>
<dbReference type="Gene3D" id="3.30.457.10">
    <property type="entry name" value="Copper amine oxidase-like, N-terminal domain"/>
    <property type="match status" value="1"/>
</dbReference>
<dbReference type="AlphaFoldDB" id="A0A6C0P4H8"/>
<accession>A0A6C0P4H8</accession>
<evidence type="ECO:0000259" key="2">
    <source>
        <dbReference type="Pfam" id="PF07833"/>
    </source>
</evidence>
<dbReference type="KEGG" id="prz:GZH47_23120"/>
<dbReference type="Proteomes" id="UP000479114">
    <property type="component" value="Chromosome"/>
</dbReference>
<evidence type="ECO:0000313" key="3">
    <source>
        <dbReference type="EMBL" id="QHW33399.1"/>
    </source>
</evidence>